<dbReference type="AlphaFoldDB" id="A0A1I6GJ44"/>
<keyword evidence="1" id="KW-0472">Membrane</keyword>
<evidence type="ECO:0000259" key="2">
    <source>
        <dbReference type="Pfam" id="PF06724"/>
    </source>
</evidence>
<dbReference type="OrthoDB" id="5702018at2"/>
<feature type="transmembrane region" description="Helical" evidence="1">
    <location>
        <begin position="21"/>
        <end position="38"/>
    </location>
</feature>
<dbReference type="Pfam" id="PF06724">
    <property type="entry name" value="DUF1206"/>
    <property type="match status" value="2"/>
</dbReference>
<organism evidence="3 4">
    <name type="scientific">Marinobacter daqiaonensis</name>
    <dbReference type="NCBI Taxonomy" id="650891"/>
    <lineage>
        <taxon>Bacteria</taxon>
        <taxon>Pseudomonadati</taxon>
        <taxon>Pseudomonadota</taxon>
        <taxon>Gammaproteobacteria</taxon>
        <taxon>Pseudomonadales</taxon>
        <taxon>Marinobacteraceae</taxon>
        <taxon>Marinobacter</taxon>
    </lineage>
</organism>
<dbReference type="RefSeq" id="WP_092008419.1">
    <property type="nucleotide sequence ID" value="NZ_FOYW01000001.1"/>
</dbReference>
<gene>
    <name evidence="3" type="ORF">SAMN05216203_0159</name>
</gene>
<dbReference type="Proteomes" id="UP000198644">
    <property type="component" value="Unassembled WGS sequence"/>
</dbReference>
<keyword evidence="4" id="KW-1185">Reference proteome</keyword>
<dbReference type="InterPro" id="IPR009597">
    <property type="entry name" value="DUF1206"/>
</dbReference>
<accession>A0A1I6GJ44</accession>
<evidence type="ECO:0000313" key="3">
    <source>
        <dbReference type="EMBL" id="SFR42198.1"/>
    </source>
</evidence>
<feature type="domain" description="DUF1206" evidence="2">
    <location>
        <begin position="188"/>
        <end position="257"/>
    </location>
</feature>
<feature type="transmembrane region" description="Helical" evidence="1">
    <location>
        <begin position="140"/>
        <end position="164"/>
    </location>
</feature>
<evidence type="ECO:0000313" key="4">
    <source>
        <dbReference type="Proteomes" id="UP000198644"/>
    </source>
</evidence>
<sequence>MSEIAVKRNFKRWAQLGYGSRGVVYLVIGGLALLTAFGEGGGTTDSRGAILEILRQPFGRVLLGLMIVGLLGYVAWRFLQAVKDTDGHGRSAKGIVVRAGLLASSVTHAVLAVWAIGLLIPGNGGSSGGQGRESFLATDVGQIVLAVAGIAVFVAGFAQVYKGVAARFERHMSIPPDKKAWADPVCRFGLIARGIVWFIIGWFLVNSAITASQGEIKGIAAALDAVRTADYGQWLLAVVAAGLFSFGIYGILEALYRRIDMQEV</sequence>
<feature type="transmembrane region" description="Helical" evidence="1">
    <location>
        <begin position="185"/>
        <end position="205"/>
    </location>
</feature>
<feature type="domain" description="DUF1206" evidence="2">
    <location>
        <begin position="16"/>
        <end position="83"/>
    </location>
</feature>
<dbReference type="STRING" id="650891.SAMN05216203_0159"/>
<name>A0A1I6GJ44_9GAMM</name>
<feature type="transmembrane region" description="Helical" evidence="1">
    <location>
        <begin position="58"/>
        <end position="79"/>
    </location>
</feature>
<proteinExistence type="predicted"/>
<keyword evidence="1" id="KW-0812">Transmembrane</keyword>
<feature type="transmembrane region" description="Helical" evidence="1">
    <location>
        <begin position="99"/>
        <end position="120"/>
    </location>
</feature>
<protein>
    <recommendedName>
        <fullName evidence="2">DUF1206 domain-containing protein</fullName>
    </recommendedName>
</protein>
<feature type="transmembrane region" description="Helical" evidence="1">
    <location>
        <begin position="231"/>
        <end position="252"/>
    </location>
</feature>
<evidence type="ECO:0000256" key="1">
    <source>
        <dbReference type="SAM" id="Phobius"/>
    </source>
</evidence>
<dbReference type="EMBL" id="FOYW01000001">
    <property type="protein sequence ID" value="SFR42198.1"/>
    <property type="molecule type" value="Genomic_DNA"/>
</dbReference>
<keyword evidence="1" id="KW-1133">Transmembrane helix</keyword>
<reference evidence="3 4" key="1">
    <citation type="submission" date="2016-10" db="EMBL/GenBank/DDBJ databases">
        <authorList>
            <person name="de Groot N.N."/>
        </authorList>
    </citation>
    <scope>NUCLEOTIDE SEQUENCE [LARGE SCALE GENOMIC DNA]</scope>
    <source>
        <strain evidence="3 4">CGMCC 1.9167</strain>
    </source>
</reference>